<evidence type="ECO:0000313" key="5">
    <source>
        <dbReference type="EMBL" id="SDB86656.1"/>
    </source>
</evidence>
<dbReference type="SUPFAM" id="SSF52540">
    <property type="entry name" value="P-loop containing nucleoside triphosphate hydrolases"/>
    <property type="match status" value="1"/>
</dbReference>
<feature type="domain" description="AAA+ ATPase" evidence="4">
    <location>
        <begin position="37"/>
        <end position="178"/>
    </location>
</feature>
<evidence type="ECO:0000256" key="1">
    <source>
        <dbReference type="ARBA" id="ARBA00022741"/>
    </source>
</evidence>
<dbReference type="GO" id="GO:0005524">
    <property type="term" value="F:ATP binding"/>
    <property type="evidence" value="ECO:0007669"/>
    <property type="project" value="UniProtKB-KW"/>
</dbReference>
<dbReference type="InterPro" id="IPR011703">
    <property type="entry name" value="ATPase_AAA-3"/>
</dbReference>
<dbReference type="AlphaFoldDB" id="A0A1G6GZW3"/>
<evidence type="ECO:0000313" key="6">
    <source>
        <dbReference type="Proteomes" id="UP000242949"/>
    </source>
</evidence>
<dbReference type="Pfam" id="PF17863">
    <property type="entry name" value="AAA_lid_2"/>
    <property type="match status" value="1"/>
</dbReference>
<dbReference type="Proteomes" id="UP000242949">
    <property type="component" value="Unassembled WGS sequence"/>
</dbReference>
<proteinExistence type="inferred from homology"/>
<keyword evidence="6" id="KW-1185">Reference proteome</keyword>
<dbReference type="STRING" id="1612202.SAMN05421734_1025"/>
<evidence type="ECO:0000256" key="3">
    <source>
        <dbReference type="ARBA" id="ARBA00061607"/>
    </source>
</evidence>
<name>A0A1G6GZW3_9BACI</name>
<comment type="similarity">
    <text evidence="3">Belongs to the MoxR family.</text>
</comment>
<dbReference type="PANTHER" id="PTHR42759:SF5">
    <property type="entry name" value="METHANOL DEHYDROGENASE REGULATOR"/>
    <property type="match status" value="1"/>
</dbReference>
<gene>
    <name evidence="5" type="ORF">SAMN05421734_1025</name>
</gene>
<keyword evidence="1" id="KW-0547">Nucleotide-binding</keyword>
<dbReference type="Gene3D" id="3.40.50.300">
    <property type="entry name" value="P-loop containing nucleotide triphosphate hydrolases"/>
    <property type="match status" value="1"/>
</dbReference>
<dbReference type="FunFam" id="3.40.50.300:FF:000640">
    <property type="entry name" value="MoxR family ATPase"/>
    <property type="match status" value="1"/>
</dbReference>
<dbReference type="SMART" id="SM00382">
    <property type="entry name" value="AAA"/>
    <property type="match status" value="1"/>
</dbReference>
<evidence type="ECO:0000259" key="4">
    <source>
        <dbReference type="SMART" id="SM00382"/>
    </source>
</evidence>
<keyword evidence="2" id="KW-0067">ATP-binding</keyword>
<reference evidence="6" key="1">
    <citation type="submission" date="2016-09" db="EMBL/GenBank/DDBJ databases">
        <authorList>
            <person name="Varghese N."/>
            <person name="Submissions S."/>
        </authorList>
    </citation>
    <scope>NUCLEOTIDE SEQUENCE [LARGE SCALE GENOMIC DNA]</scope>
    <source>
        <strain evidence="6">S5</strain>
    </source>
</reference>
<sequence>MQLEDIAPKLNQIKENIQKVIVGKSEEIDYLLVALLASRHVLLEDVPGTGKTLLAKSLAASINCEFNRVQFTPDLLPSDVTGVNIYRQQTGQFEFNRGPIFTHVLLADEINRATPRTQASLLESMEEKQVTVDGNTISLEQPFLVIATQNPIESQGTFPLPEAQLDRFFIKIHLGYPNREEGIEILKRFKEAQPLDKLESVINRDELIEAQNLFTQVEVSEAIYTYMIELTEKTREHEEIVMGLSPRGTQALLRSVQALASIKGRSYVIPDDVKEMFSPIVAHRLVFSPMVNRSKESQQDVLKSLIESVTVPTESNRVSDS</sequence>
<dbReference type="RefSeq" id="WP_090792605.1">
    <property type="nucleotide sequence ID" value="NZ_FMYI01000002.1"/>
</dbReference>
<dbReference type="CDD" id="cd00009">
    <property type="entry name" value="AAA"/>
    <property type="match status" value="1"/>
</dbReference>
<dbReference type="EMBL" id="FMYI01000002">
    <property type="protein sequence ID" value="SDB86656.1"/>
    <property type="molecule type" value="Genomic_DNA"/>
</dbReference>
<protein>
    <submittedName>
        <fullName evidence="5">MoxR-like ATPase</fullName>
    </submittedName>
</protein>
<dbReference type="InterPro" id="IPR041628">
    <property type="entry name" value="ChlI/MoxR_AAA_lid"/>
</dbReference>
<evidence type="ECO:0000256" key="2">
    <source>
        <dbReference type="ARBA" id="ARBA00022840"/>
    </source>
</evidence>
<dbReference type="InterPro" id="IPR050764">
    <property type="entry name" value="CbbQ/NirQ/NorQ/GpvN"/>
</dbReference>
<dbReference type="PIRSF" id="PIRSF002849">
    <property type="entry name" value="AAA_ATPase_chaperone_MoxR_prd"/>
    <property type="match status" value="1"/>
</dbReference>
<dbReference type="OrthoDB" id="9808397at2"/>
<accession>A0A1G6GZW3</accession>
<dbReference type="Gene3D" id="1.10.8.80">
    <property type="entry name" value="Magnesium chelatase subunit I, C-Terminal domain"/>
    <property type="match status" value="1"/>
</dbReference>
<organism evidence="5 6">
    <name type="scientific">Pelagirhabdus alkalitolerans</name>
    <dbReference type="NCBI Taxonomy" id="1612202"/>
    <lineage>
        <taxon>Bacteria</taxon>
        <taxon>Bacillati</taxon>
        <taxon>Bacillota</taxon>
        <taxon>Bacilli</taxon>
        <taxon>Bacillales</taxon>
        <taxon>Bacillaceae</taxon>
        <taxon>Pelagirhabdus</taxon>
    </lineage>
</organism>
<dbReference type="InterPro" id="IPR027417">
    <property type="entry name" value="P-loop_NTPase"/>
</dbReference>
<dbReference type="GO" id="GO:0016887">
    <property type="term" value="F:ATP hydrolysis activity"/>
    <property type="evidence" value="ECO:0007669"/>
    <property type="project" value="InterPro"/>
</dbReference>
<dbReference type="InterPro" id="IPR003593">
    <property type="entry name" value="AAA+_ATPase"/>
</dbReference>
<dbReference type="Pfam" id="PF07726">
    <property type="entry name" value="AAA_3"/>
    <property type="match status" value="1"/>
</dbReference>
<dbReference type="PANTHER" id="PTHR42759">
    <property type="entry name" value="MOXR FAMILY PROTEIN"/>
    <property type="match status" value="1"/>
</dbReference>